<evidence type="ECO:0000313" key="1">
    <source>
        <dbReference type="EMBL" id="PTP31263.1"/>
    </source>
</evidence>
<sequence>MKKKTAPLHINAKFAQKSLQRMQRQLIKNSDDFCVSFCFDVDKNQCKIIGGHAPEYSLIALDLNDGIRANKALRSFSLSGDVFKNWLEPAIELQHLMKEDFVTLHIDGHLKDTTPSIIIYDTKAVSLLNKKNDVDAILARACRRQIKTQDPLVLHLQFIASDIQRDYQTISKSTCQNLIHEIKPHSPFQMIEFEPETKELKIMRQGKVATSKTNLNIDLGHSFISSEPGVEMLGHMIENTTDKDIQIRQENDQLIIKTSEQCSALSLEGLDEFKQKMADTLDVLSTFTVDISPFKAEVEALRRYLDVRSQDVAYFVLQKEDSFLVAQVEKETHTKPILVSNLSMPSYKQIIVLIHLKPFLDLKISNLIEMKEMKVTIYKNDRLETYMGFFDEARNDLPTQSLAVELINNTQKIREINIALEDYKKDKGLVKPEKAGENHTLDLESMF</sequence>
<dbReference type="RefSeq" id="WP_108187940.1">
    <property type="nucleotide sequence ID" value="NZ_PIFK01000031.1"/>
</dbReference>
<dbReference type="Proteomes" id="UP000244197">
    <property type="component" value="Unassembled WGS sequence"/>
</dbReference>
<accession>A0A2T5ETD0</accession>
<comment type="caution">
    <text evidence="1">The sequence shown here is derived from an EMBL/GenBank/DDBJ whole genome shotgun (WGS) entry which is preliminary data.</text>
</comment>
<evidence type="ECO:0000313" key="2">
    <source>
        <dbReference type="Proteomes" id="UP000244197"/>
    </source>
</evidence>
<name>A0A2T5ETD0_VIBSP</name>
<organism evidence="1 2">
    <name type="scientific">Vibrio splendidus</name>
    <dbReference type="NCBI Taxonomy" id="29497"/>
    <lineage>
        <taxon>Bacteria</taxon>
        <taxon>Pseudomonadati</taxon>
        <taxon>Pseudomonadota</taxon>
        <taxon>Gammaproteobacteria</taxon>
        <taxon>Vibrionales</taxon>
        <taxon>Vibrionaceae</taxon>
        <taxon>Vibrio</taxon>
    </lineage>
</organism>
<reference evidence="1 2" key="1">
    <citation type="submission" date="2017-11" db="EMBL/GenBank/DDBJ databases">
        <title>Population delineation of vibrios coincides with oyster pathogenicity.</title>
        <authorList>
            <person name="Bruto M."/>
            <person name="Labreuche Y."/>
            <person name="James A."/>
            <person name="Piel D."/>
            <person name="Chenivesse S."/>
            <person name="Petton B."/>
            <person name="Polz M.F."/>
            <person name="Le Roux F."/>
        </authorList>
    </citation>
    <scope>NUCLEOTIDE SEQUENCE [LARGE SCALE GENOMIC DNA]</scope>
    <source>
        <strain evidence="1 2">FF_144</strain>
    </source>
</reference>
<dbReference type="AlphaFoldDB" id="A0A2T5ETD0"/>
<proteinExistence type="predicted"/>
<gene>
    <name evidence="1" type="ORF">CWO07_16045</name>
</gene>
<dbReference type="EMBL" id="PIFK01000031">
    <property type="protein sequence ID" value="PTP31263.1"/>
    <property type="molecule type" value="Genomic_DNA"/>
</dbReference>
<protein>
    <submittedName>
        <fullName evidence="1">Uncharacterized protein</fullName>
    </submittedName>
</protein>